<evidence type="ECO:0000256" key="1">
    <source>
        <dbReference type="ARBA" id="ARBA00002403"/>
    </source>
</evidence>
<feature type="region of interest" description="Disordered" evidence="4">
    <location>
        <begin position="1"/>
        <end position="31"/>
    </location>
</feature>
<evidence type="ECO:0000313" key="6">
    <source>
        <dbReference type="Ensembl" id="ENSMMOP00000028331.1"/>
    </source>
</evidence>
<reference evidence="6" key="1">
    <citation type="submission" date="2025-08" db="UniProtKB">
        <authorList>
            <consortium name="Ensembl"/>
        </authorList>
    </citation>
    <scope>IDENTIFICATION</scope>
</reference>
<organism evidence="6 7">
    <name type="scientific">Mola mola</name>
    <name type="common">Ocean sunfish</name>
    <name type="synonym">Tetraodon mola</name>
    <dbReference type="NCBI Taxonomy" id="94237"/>
    <lineage>
        <taxon>Eukaryota</taxon>
        <taxon>Metazoa</taxon>
        <taxon>Chordata</taxon>
        <taxon>Craniata</taxon>
        <taxon>Vertebrata</taxon>
        <taxon>Euteleostomi</taxon>
        <taxon>Actinopterygii</taxon>
        <taxon>Neopterygii</taxon>
        <taxon>Teleostei</taxon>
        <taxon>Neoteleostei</taxon>
        <taxon>Acanthomorphata</taxon>
        <taxon>Eupercaria</taxon>
        <taxon>Tetraodontiformes</taxon>
        <taxon>Molidae</taxon>
        <taxon>Mola</taxon>
    </lineage>
</organism>
<feature type="domain" description="Arginine vasopressin-induced protein 1/transcriptional and immune response regulator" evidence="5">
    <location>
        <begin position="6"/>
        <end position="89"/>
    </location>
</feature>
<sequence length="115" mass="12977">MAEAPASSTSEEEDPPTPWKHSRRRSRKSGRSNIFTGVNLHQLYRLFTTAGDRDAEHRAKLVWRGLDADVEREEGGDEAGLAQALVGLRVRARNKAGMIFNFQLKNFTQYSVNKC</sequence>
<keyword evidence="7" id="KW-1185">Reference proteome</keyword>
<evidence type="ECO:0000256" key="4">
    <source>
        <dbReference type="SAM" id="MobiDB-lite"/>
    </source>
</evidence>
<proteinExistence type="predicted"/>
<dbReference type="Ensembl" id="ENSMMOT00000028811.1">
    <property type="protein sequence ID" value="ENSMMOP00000028331.1"/>
    <property type="gene ID" value="ENSMMOG00000021408.1"/>
</dbReference>
<accession>A0A3Q3XRI4</accession>
<reference evidence="6" key="2">
    <citation type="submission" date="2025-09" db="UniProtKB">
        <authorList>
            <consortium name="Ensembl"/>
        </authorList>
    </citation>
    <scope>IDENTIFICATION</scope>
</reference>
<comment type="function">
    <text evidence="1">May be involved in MAP kinase activation, epithelial sodium channel (ENaC) down-regulation and cell cycling.</text>
</comment>
<keyword evidence="3" id="KW-0131">Cell cycle</keyword>
<evidence type="ECO:0000259" key="5">
    <source>
        <dbReference type="Pfam" id="PF15063"/>
    </source>
</evidence>
<dbReference type="PANTHER" id="PTHR14350">
    <property type="entry name" value="ARGININE VASOPRESSIN-INDUCED PROTEIN 1"/>
    <property type="match status" value="1"/>
</dbReference>
<evidence type="ECO:0000256" key="2">
    <source>
        <dbReference type="ARBA" id="ARBA00020697"/>
    </source>
</evidence>
<evidence type="ECO:0000313" key="7">
    <source>
        <dbReference type="Proteomes" id="UP000261620"/>
    </source>
</evidence>
<dbReference type="InterPro" id="IPR039579">
    <property type="entry name" value="AVPI1"/>
</dbReference>
<name>A0A3Q3XRI4_MOLML</name>
<dbReference type="Pfam" id="PF15063">
    <property type="entry name" value="TC1"/>
    <property type="match status" value="1"/>
</dbReference>
<dbReference type="Proteomes" id="UP000261620">
    <property type="component" value="Unplaced"/>
</dbReference>
<evidence type="ECO:0000256" key="3">
    <source>
        <dbReference type="ARBA" id="ARBA00023306"/>
    </source>
</evidence>
<protein>
    <recommendedName>
        <fullName evidence="2">Arginine vasopressin-induced protein 1</fullName>
    </recommendedName>
</protein>
<feature type="compositionally biased region" description="Basic residues" evidence="4">
    <location>
        <begin position="20"/>
        <end position="30"/>
    </location>
</feature>
<dbReference type="InterPro" id="IPR020282">
    <property type="entry name" value="Avpi1/C8orf4_dom"/>
</dbReference>
<dbReference type="AlphaFoldDB" id="A0A3Q3XRI4"/>